<name>A0A916RI33_9BACT</name>
<dbReference type="PROSITE" id="PS00041">
    <property type="entry name" value="HTH_ARAC_FAMILY_1"/>
    <property type="match status" value="1"/>
</dbReference>
<proteinExistence type="predicted"/>
<dbReference type="Pfam" id="PF12833">
    <property type="entry name" value="HTH_18"/>
    <property type="match status" value="1"/>
</dbReference>
<dbReference type="AlphaFoldDB" id="A0A916RI33"/>
<accession>A0A916RI33</accession>
<comment type="caution">
    <text evidence="6">The sequence shown here is derived from an EMBL/GenBank/DDBJ whole genome shotgun (WGS) entry which is preliminary data.</text>
</comment>
<gene>
    <name evidence="6" type="ORF">GCM10011507_05000</name>
</gene>
<dbReference type="SUPFAM" id="SSF52317">
    <property type="entry name" value="Class I glutamine amidotransferase-like"/>
    <property type="match status" value="1"/>
</dbReference>
<dbReference type="GO" id="GO:0003700">
    <property type="term" value="F:DNA-binding transcription factor activity"/>
    <property type="evidence" value="ECO:0007669"/>
    <property type="project" value="InterPro"/>
</dbReference>
<evidence type="ECO:0000256" key="2">
    <source>
        <dbReference type="ARBA" id="ARBA00023125"/>
    </source>
</evidence>
<keyword evidence="2" id="KW-0238">DNA-binding</keyword>
<sequence length="347" mass="38382">MNRPNPKRRTTQRIDGPARSPGQSTRRVLIVAVPPVRTLDVFGPLEVFSDANRSRSEEPIYEVAVVSAGTDRDVLSHLGLPIHTDQTYGEYCGPIDTLLVAGYDGVSKVRYEPSFLKWLSESCASSRRFGSVCTGALVLAEAGLLDGRRATTHWNWCEELARDYPRVTVDPTPIFVRDGNCYTSAGVTAGIDLALALVEEDLGRQTALKVAQMMVVFLHRPGGQSQFSATLMAQSSEKRPLGDVLAWLPDNIQRNLSIEGLARRAAMSPRNFVRVFHLEVGKTPARYIEDLRIEAARRQIESTAMTLQEIALSCGFTSAETLRRAFARCLGVTPRQYRASFGRARVQ</sequence>
<keyword evidence="7" id="KW-1185">Reference proteome</keyword>
<evidence type="ECO:0000256" key="4">
    <source>
        <dbReference type="SAM" id="MobiDB-lite"/>
    </source>
</evidence>
<organism evidence="6 7">
    <name type="scientific">Edaphobacter acidisoli</name>
    <dbReference type="NCBI Taxonomy" id="2040573"/>
    <lineage>
        <taxon>Bacteria</taxon>
        <taxon>Pseudomonadati</taxon>
        <taxon>Acidobacteriota</taxon>
        <taxon>Terriglobia</taxon>
        <taxon>Terriglobales</taxon>
        <taxon>Acidobacteriaceae</taxon>
        <taxon>Edaphobacter</taxon>
    </lineage>
</organism>
<dbReference type="InterPro" id="IPR009057">
    <property type="entry name" value="Homeodomain-like_sf"/>
</dbReference>
<dbReference type="CDD" id="cd03137">
    <property type="entry name" value="GATase1_AraC_1"/>
    <property type="match status" value="1"/>
</dbReference>
<dbReference type="Gene3D" id="1.10.10.60">
    <property type="entry name" value="Homeodomain-like"/>
    <property type="match status" value="1"/>
</dbReference>
<dbReference type="PROSITE" id="PS01124">
    <property type="entry name" value="HTH_ARAC_FAMILY_2"/>
    <property type="match status" value="1"/>
</dbReference>
<dbReference type="InterPro" id="IPR052158">
    <property type="entry name" value="INH-QAR"/>
</dbReference>
<dbReference type="Pfam" id="PF01965">
    <property type="entry name" value="DJ-1_PfpI"/>
    <property type="match status" value="1"/>
</dbReference>
<dbReference type="SMART" id="SM00342">
    <property type="entry name" value="HTH_ARAC"/>
    <property type="match status" value="1"/>
</dbReference>
<dbReference type="Proteomes" id="UP000648801">
    <property type="component" value="Unassembled WGS sequence"/>
</dbReference>
<dbReference type="InterPro" id="IPR018060">
    <property type="entry name" value="HTH_AraC"/>
</dbReference>
<reference evidence="6" key="2">
    <citation type="submission" date="2020-09" db="EMBL/GenBank/DDBJ databases">
        <authorList>
            <person name="Sun Q."/>
            <person name="Zhou Y."/>
        </authorList>
    </citation>
    <scope>NUCLEOTIDE SEQUENCE</scope>
    <source>
        <strain evidence="6">CGMCC 1.15447</strain>
    </source>
</reference>
<reference evidence="6" key="1">
    <citation type="journal article" date="2014" name="Int. J. Syst. Evol. Microbiol.">
        <title>Complete genome sequence of Corynebacterium casei LMG S-19264T (=DSM 44701T), isolated from a smear-ripened cheese.</title>
        <authorList>
            <consortium name="US DOE Joint Genome Institute (JGI-PGF)"/>
            <person name="Walter F."/>
            <person name="Albersmeier A."/>
            <person name="Kalinowski J."/>
            <person name="Ruckert C."/>
        </authorList>
    </citation>
    <scope>NUCLEOTIDE SEQUENCE</scope>
    <source>
        <strain evidence="6">CGMCC 1.15447</strain>
    </source>
</reference>
<keyword evidence="3" id="KW-0804">Transcription</keyword>
<dbReference type="GO" id="GO:0043565">
    <property type="term" value="F:sequence-specific DNA binding"/>
    <property type="evidence" value="ECO:0007669"/>
    <property type="project" value="InterPro"/>
</dbReference>
<dbReference type="InterPro" id="IPR018062">
    <property type="entry name" value="HTH_AraC-typ_CS"/>
</dbReference>
<feature type="region of interest" description="Disordered" evidence="4">
    <location>
        <begin position="1"/>
        <end position="25"/>
    </location>
</feature>
<dbReference type="Gene3D" id="3.40.50.880">
    <property type="match status" value="1"/>
</dbReference>
<dbReference type="RefSeq" id="WP_188757751.1">
    <property type="nucleotide sequence ID" value="NZ_BMJB01000001.1"/>
</dbReference>
<evidence type="ECO:0000256" key="1">
    <source>
        <dbReference type="ARBA" id="ARBA00023015"/>
    </source>
</evidence>
<dbReference type="PANTHER" id="PTHR43130">
    <property type="entry name" value="ARAC-FAMILY TRANSCRIPTIONAL REGULATOR"/>
    <property type="match status" value="1"/>
</dbReference>
<feature type="compositionally biased region" description="Basic residues" evidence="4">
    <location>
        <begin position="1"/>
        <end position="11"/>
    </location>
</feature>
<evidence type="ECO:0000256" key="3">
    <source>
        <dbReference type="ARBA" id="ARBA00023163"/>
    </source>
</evidence>
<evidence type="ECO:0000313" key="7">
    <source>
        <dbReference type="Proteomes" id="UP000648801"/>
    </source>
</evidence>
<dbReference type="InterPro" id="IPR029062">
    <property type="entry name" value="Class_I_gatase-like"/>
</dbReference>
<dbReference type="PANTHER" id="PTHR43130:SF3">
    <property type="entry name" value="HTH-TYPE TRANSCRIPTIONAL REGULATOR RV1931C"/>
    <property type="match status" value="1"/>
</dbReference>
<dbReference type="SUPFAM" id="SSF46689">
    <property type="entry name" value="Homeodomain-like"/>
    <property type="match status" value="2"/>
</dbReference>
<evidence type="ECO:0000313" key="6">
    <source>
        <dbReference type="EMBL" id="GGA56665.1"/>
    </source>
</evidence>
<protein>
    <submittedName>
        <fullName evidence="6">Transcriptional regulator</fullName>
    </submittedName>
</protein>
<dbReference type="EMBL" id="BMJB01000001">
    <property type="protein sequence ID" value="GGA56665.1"/>
    <property type="molecule type" value="Genomic_DNA"/>
</dbReference>
<feature type="domain" description="HTH araC/xylS-type" evidence="5">
    <location>
        <begin position="242"/>
        <end position="340"/>
    </location>
</feature>
<evidence type="ECO:0000259" key="5">
    <source>
        <dbReference type="PROSITE" id="PS01124"/>
    </source>
</evidence>
<keyword evidence="1" id="KW-0805">Transcription regulation</keyword>
<dbReference type="InterPro" id="IPR002818">
    <property type="entry name" value="DJ-1/PfpI"/>
</dbReference>